<feature type="transmembrane region" description="Helical" evidence="1">
    <location>
        <begin position="6"/>
        <end position="28"/>
    </location>
</feature>
<feature type="transmembrane region" description="Helical" evidence="1">
    <location>
        <begin position="74"/>
        <end position="91"/>
    </location>
</feature>
<evidence type="ECO:0000256" key="1">
    <source>
        <dbReference type="SAM" id="Phobius"/>
    </source>
</evidence>
<name>A0ABT0A6L3_9GAMM</name>
<keyword evidence="1" id="KW-1133">Transmembrane helix</keyword>
<dbReference type="RefSeq" id="WP_243322315.1">
    <property type="nucleotide sequence ID" value="NZ_JALGCL010000004.1"/>
</dbReference>
<accession>A0ABT0A6L3</accession>
<keyword evidence="1" id="KW-0812">Transmembrane</keyword>
<gene>
    <name evidence="2" type="ORF">MQC88_11865</name>
</gene>
<keyword evidence="3" id="KW-1185">Reference proteome</keyword>
<evidence type="ECO:0000313" key="3">
    <source>
        <dbReference type="Proteomes" id="UP001165423"/>
    </source>
</evidence>
<dbReference type="EMBL" id="JALGCL010000004">
    <property type="protein sequence ID" value="MCJ0826639.1"/>
    <property type="molecule type" value="Genomic_DNA"/>
</dbReference>
<sequence>MVLLVNAAFLVLYGVGGLVATWLFPGLLRTWLYRPWMLTGPLVANDTNRTIMSLLGLAMGASLGLSLLGQRKSALAALALLVVVAMAKVRFARRRPDA</sequence>
<organism evidence="2 3">
    <name type="scientific">Cognatiluteimonas sedimenti</name>
    <dbReference type="NCBI Taxonomy" id="2927791"/>
    <lineage>
        <taxon>Bacteria</taxon>
        <taxon>Pseudomonadati</taxon>
        <taxon>Pseudomonadota</taxon>
        <taxon>Gammaproteobacteria</taxon>
        <taxon>Lysobacterales</taxon>
        <taxon>Lysobacteraceae</taxon>
        <taxon>Cognatiluteimonas</taxon>
    </lineage>
</organism>
<keyword evidence="1" id="KW-0472">Membrane</keyword>
<reference evidence="2 3" key="1">
    <citation type="submission" date="2022-03" db="EMBL/GenBank/DDBJ databases">
        <title>Luteimonas soily sp. nov., a novel bacterium isolated from the soil.</title>
        <authorList>
            <person name="Zhang X."/>
        </authorList>
    </citation>
    <scope>NUCLEOTIDE SEQUENCE [LARGE SCALE GENOMIC DNA]</scope>
    <source>
        <strain evidence="2 3">50</strain>
    </source>
</reference>
<protein>
    <submittedName>
        <fullName evidence="2">Uncharacterized protein</fullName>
    </submittedName>
</protein>
<comment type="caution">
    <text evidence="2">The sequence shown here is derived from an EMBL/GenBank/DDBJ whole genome shotgun (WGS) entry which is preliminary data.</text>
</comment>
<dbReference type="Proteomes" id="UP001165423">
    <property type="component" value="Unassembled WGS sequence"/>
</dbReference>
<proteinExistence type="predicted"/>
<evidence type="ECO:0000313" key="2">
    <source>
        <dbReference type="EMBL" id="MCJ0826639.1"/>
    </source>
</evidence>